<sequence length="121" mass="13883">MSRLITTTGIELPTFSPALGPESAKNKAPVLTKAPTKKPVLTQVLKKDPIQKNKVEETNVKQLMSLEFDNSFTDYYSPFNGFHFNTLLNPQLTNNFEHDMDFQNDFAYGFSYLNNSFNYQF</sequence>
<evidence type="ECO:0000313" key="2">
    <source>
        <dbReference type="Proteomes" id="UP000663879"/>
    </source>
</evidence>
<protein>
    <submittedName>
        <fullName evidence="1">Uncharacterized protein</fullName>
    </submittedName>
</protein>
<dbReference type="OrthoDB" id="10595243at2759"/>
<gene>
    <name evidence="1" type="ORF">OXX778_LOCUS2194</name>
</gene>
<keyword evidence="2" id="KW-1185">Reference proteome</keyword>
<dbReference type="Proteomes" id="UP000663879">
    <property type="component" value="Unassembled WGS sequence"/>
</dbReference>
<dbReference type="EMBL" id="CAJNOC010000164">
    <property type="protein sequence ID" value="CAF0721502.1"/>
    <property type="molecule type" value="Genomic_DNA"/>
</dbReference>
<reference evidence="1" key="1">
    <citation type="submission" date="2021-02" db="EMBL/GenBank/DDBJ databases">
        <authorList>
            <person name="Nowell W R."/>
        </authorList>
    </citation>
    <scope>NUCLEOTIDE SEQUENCE</scope>
    <source>
        <strain evidence="1">Ploen Becks lab</strain>
    </source>
</reference>
<comment type="caution">
    <text evidence="1">The sequence shown here is derived from an EMBL/GenBank/DDBJ whole genome shotgun (WGS) entry which is preliminary data.</text>
</comment>
<dbReference type="AlphaFoldDB" id="A0A813MDG0"/>
<organism evidence="1 2">
    <name type="scientific">Brachionus calyciflorus</name>
    <dbReference type="NCBI Taxonomy" id="104777"/>
    <lineage>
        <taxon>Eukaryota</taxon>
        <taxon>Metazoa</taxon>
        <taxon>Spiralia</taxon>
        <taxon>Gnathifera</taxon>
        <taxon>Rotifera</taxon>
        <taxon>Eurotatoria</taxon>
        <taxon>Monogononta</taxon>
        <taxon>Pseudotrocha</taxon>
        <taxon>Ploima</taxon>
        <taxon>Brachionidae</taxon>
        <taxon>Brachionus</taxon>
    </lineage>
</organism>
<accession>A0A813MDG0</accession>
<proteinExistence type="predicted"/>
<name>A0A813MDG0_9BILA</name>
<evidence type="ECO:0000313" key="1">
    <source>
        <dbReference type="EMBL" id="CAF0721502.1"/>
    </source>
</evidence>